<dbReference type="HOGENOM" id="CLU_739103_0_0_11"/>
<evidence type="ECO:0000259" key="2">
    <source>
        <dbReference type="Pfam" id="PF03235"/>
    </source>
</evidence>
<dbReference type="EMBL" id="ABXJ01000030">
    <property type="protein sequence ID" value="EEA91212.1"/>
    <property type="molecule type" value="Genomic_DNA"/>
</dbReference>
<feature type="domain" description="GmrSD restriction endonucleases N-terminal" evidence="2">
    <location>
        <begin position="13"/>
        <end position="215"/>
    </location>
</feature>
<reference evidence="3 4" key="1">
    <citation type="submission" date="2008-10" db="EMBL/GenBank/DDBJ databases">
        <title>Draft genome sequence of Collinsella stercoris (DSM 13279).</title>
        <authorList>
            <person name="Sudarsanam P."/>
            <person name="Ley R."/>
            <person name="Guruge J."/>
            <person name="Turnbaugh P.J."/>
            <person name="Mahowald M."/>
            <person name="Liep D."/>
            <person name="Gordon J."/>
        </authorList>
    </citation>
    <scope>NUCLEOTIDE SEQUENCE [LARGE SCALE GENOMIC DNA]</scope>
    <source>
        <strain evidence="3 4">DSM 13279</strain>
    </source>
</reference>
<name>B6G915_9ACTN</name>
<dbReference type="OrthoDB" id="9787127at2"/>
<dbReference type="GeneID" id="98002871"/>
<dbReference type="PANTHER" id="PTHR39639">
    <property type="entry name" value="CHROMOSOME 16, WHOLE GENOME SHOTGUN SEQUENCE"/>
    <property type="match status" value="1"/>
</dbReference>
<feature type="region of interest" description="Disordered" evidence="1">
    <location>
        <begin position="330"/>
        <end position="350"/>
    </location>
</feature>
<sequence>MSNYRIETINFVDLENQMTIPTYQRPIVWSKSQKLAFIDNISRGFPFGSLLLYKYDNAEQYSLIDGQQRFTTLREYQRNPQEYFPIEANASCHIESLMSLTGANQQPEDAQAKLKSQFVAAIKEMLRLHATTRNLSSSYLAKKIKEIYPASNSASDLDIVDIQGNLIKALDEYVNLSTLQIPCVFFTGDKSELPEVFANVNLGGKKLTKYQVFAAQWNRYKIQLSQEKYSNEILERTISRYESLTDAREGLEIEDFSSEEMRRERVVTLPEFCRALGELVIEQCSACWPAKTIEQDDTVDTIGYNTLAIAFGIRPQEIAGRKGDNRVCLTSSRMPDSKTHPQPLSDSSNAHSRNMARLTVVLQDTYVNLVQRSI</sequence>
<organism evidence="3 4">
    <name type="scientific">Collinsella stercoris DSM 13279</name>
    <dbReference type="NCBI Taxonomy" id="445975"/>
    <lineage>
        <taxon>Bacteria</taxon>
        <taxon>Bacillati</taxon>
        <taxon>Actinomycetota</taxon>
        <taxon>Coriobacteriia</taxon>
        <taxon>Coriobacteriales</taxon>
        <taxon>Coriobacteriaceae</taxon>
        <taxon>Collinsella</taxon>
    </lineage>
</organism>
<dbReference type="AlphaFoldDB" id="B6G915"/>
<dbReference type="RefSeq" id="WP_006720218.1">
    <property type="nucleotide sequence ID" value="NZ_CP085935.1"/>
</dbReference>
<dbReference type="eggNOG" id="COG1479">
    <property type="taxonomic scope" value="Bacteria"/>
</dbReference>
<reference evidence="3 4" key="2">
    <citation type="submission" date="2008-10" db="EMBL/GenBank/DDBJ databases">
        <authorList>
            <person name="Fulton L."/>
            <person name="Clifton S."/>
            <person name="Fulton B."/>
            <person name="Xu J."/>
            <person name="Minx P."/>
            <person name="Pepin K.H."/>
            <person name="Johnson M."/>
            <person name="Thiruvilangam P."/>
            <person name="Bhonagiri V."/>
            <person name="Nash W.E."/>
            <person name="Mardis E.R."/>
            <person name="Wilson R.K."/>
        </authorList>
    </citation>
    <scope>NUCLEOTIDE SEQUENCE [LARGE SCALE GENOMIC DNA]</scope>
    <source>
        <strain evidence="3 4">DSM 13279</strain>
    </source>
</reference>
<dbReference type="InterPro" id="IPR004919">
    <property type="entry name" value="GmrSD_N"/>
</dbReference>
<accession>B6G915</accession>
<evidence type="ECO:0000313" key="4">
    <source>
        <dbReference type="Proteomes" id="UP000003560"/>
    </source>
</evidence>
<comment type="caution">
    <text evidence="3">The sequence shown here is derived from an EMBL/GenBank/DDBJ whole genome shotgun (WGS) entry which is preliminary data.</text>
</comment>
<gene>
    <name evidence="3" type="ORF">COLSTE_00556</name>
</gene>
<dbReference type="PANTHER" id="PTHR39639:SF1">
    <property type="entry name" value="DUF262 DOMAIN-CONTAINING PROTEIN"/>
    <property type="match status" value="1"/>
</dbReference>
<dbReference type="Proteomes" id="UP000003560">
    <property type="component" value="Unassembled WGS sequence"/>
</dbReference>
<dbReference type="STRING" id="445975.COLSTE_00556"/>
<evidence type="ECO:0000256" key="1">
    <source>
        <dbReference type="SAM" id="MobiDB-lite"/>
    </source>
</evidence>
<protein>
    <recommendedName>
        <fullName evidence="2">GmrSD restriction endonucleases N-terminal domain-containing protein</fullName>
    </recommendedName>
</protein>
<evidence type="ECO:0000313" key="3">
    <source>
        <dbReference type="EMBL" id="EEA91212.1"/>
    </source>
</evidence>
<keyword evidence="4" id="KW-1185">Reference proteome</keyword>
<dbReference type="Pfam" id="PF03235">
    <property type="entry name" value="GmrSD_N"/>
    <property type="match status" value="1"/>
</dbReference>
<proteinExistence type="predicted"/>